<accession>A0ABT3MPA1</accession>
<organism evidence="3 4">
    <name type="scientific">Endozoicomonas gorgoniicola</name>
    <dbReference type="NCBI Taxonomy" id="1234144"/>
    <lineage>
        <taxon>Bacteria</taxon>
        <taxon>Pseudomonadati</taxon>
        <taxon>Pseudomonadota</taxon>
        <taxon>Gammaproteobacteria</taxon>
        <taxon>Oceanospirillales</taxon>
        <taxon>Endozoicomonadaceae</taxon>
        <taxon>Endozoicomonas</taxon>
    </lineage>
</organism>
<evidence type="ECO:0000256" key="2">
    <source>
        <dbReference type="ARBA" id="ARBA00023002"/>
    </source>
</evidence>
<dbReference type="EMBL" id="JAPFCC010000001">
    <property type="protein sequence ID" value="MCW7551194.1"/>
    <property type="molecule type" value="Genomic_DNA"/>
</dbReference>
<dbReference type="SUPFAM" id="SSF51735">
    <property type="entry name" value="NAD(P)-binding Rossmann-fold domains"/>
    <property type="match status" value="1"/>
</dbReference>
<evidence type="ECO:0000313" key="3">
    <source>
        <dbReference type="EMBL" id="MCW7551194.1"/>
    </source>
</evidence>
<sequence length="261" mass="27741">MNLNITNKVFMVAGASSGLGLGIARQLASEGAKVSIASRSPDKIAQAASNISSETSSEIRGYVFDARNQESIRHWVLSTLDDFGHIDGVVINAGGPPPGSFDELDDKAWQNAFELTLMSAVRLIRETLPALKVNGGSILTLTSSTAREPVDYLTLSTVMRSGVASLAKSLADQLAQDNIRINNLIPGSIQTDRMDALNQYVAGRSGTSRDQTRARVEADIPMGRYGKAEEFAKAAAFLLSDAASYITGSSLTVDGGRMKSL</sequence>
<evidence type="ECO:0000256" key="1">
    <source>
        <dbReference type="ARBA" id="ARBA00006484"/>
    </source>
</evidence>
<reference evidence="3 4" key="1">
    <citation type="submission" date="2022-10" db="EMBL/GenBank/DDBJ databases">
        <title>High-quality genome sequences of two octocoral-associated bacteria, Endozoicomonas euniceicola EF212 and Endozoicomonas gorgoniicola PS125.</title>
        <authorList>
            <person name="Chiou Y.-J."/>
            <person name="Chen Y.-H."/>
        </authorList>
    </citation>
    <scope>NUCLEOTIDE SEQUENCE [LARGE SCALE GENOMIC DNA]</scope>
    <source>
        <strain evidence="3 4">PS125</strain>
    </source>
</reference>
<dbReference type="Pfam" id="PF13561">
    <property type="entry name" value="adh_short_C2"/>
    <property type="match status" value="1"/>
</dbReference>
<keyword evidence="4" id="KW-1185">Reference proteome</keyword>
<name>A0ABT3MPA1_9GAMM</name>
<gene>
    <name evidence="3" type="ORF">NX722_00665</name>
</gene>
<keyword evidence="2" id="KW-0560">Oxidoreductase</keyword>
<dbReference type="PRINTS" id="PR00081">
    <property type="entry name" value="GDHRDH"/>
</dbReference>
<dbReference type="PANTHER" id="PTHR43943:SF17">
    <property type="entry name" value="3-PHENYLPROPIONATE-DIHYDRODIOL_CINNAMIC ACID-DIHYDRODIOL DEHYDROGENASE"/>
    <property type="match status" value="1"/>
</dbReference>
<dbReference type="Gene3D" id="3.40.50.720">
    <property type="entry name" value="NAD(P)-binding Rossmann-like Domain"/>
    <property type="match status" value="1"/>
</dbReference>
<comment type="similarity">
    <text evidence="1">Belongs to the short-chain dehydrogenases/reductases (SDR) family.</text>
</comment>
<evidence type="ECO:0000313" key="4">
    <source>
        <dbReference type="Proteomes" id="UP001209854"/>
    </source>
</evidence>
<dbReference type="RefSeq" id="WP_262566264.1">
    <property type="nucleotide sequence ID" value="NZ_JAPFCC010000001.1"/>
</dbReference>
<protein>
    <submittedName>
        <fullName evidence="3">SDR family oxidoreductase</fullName>
    </submittedName>
</protein>
<proteinExistence type="inferred from homology"/>
<dbReference type="PANTHER" id="PTHR43943">
    <property type="entry name" value="DEHYDROGENASE/REDUCTASE (SDR FAMILY) MEMBER 4"/>
    <property type="match status" value="1"/>
</dbReference>
<dbReference type="InterPro" id="IPR036291">
    <property type="entry name" value="NAD(P)-bd_dom_sf"/>
</dbReference>
<dbReference type="Proteomes" id="UP001209854">
    <property type="component" value="Unassembled WGS sequence"/>
</dbReference>
<dbReference type="InterPro" id="IPR002347">
    <property type="entry name" value="SDR_fam"/>
</dbReference>
<comment type="caution">
    <text evidence="3">The sequence shown here is derived from an EMBL/GenBank/DDBJ whole genome shotgun (WGS) entry which is preliminary data.</text>
</comment>